<dbReference type="RefSeq" id="XP_007749881.1">
    <property type="nucleotide sequence ID" value="XM_007751691.1"/>
</dbReference>
<dbReference type="PANTHER" id="PTHR11699">
    <property type="entry name" value="ALDEHYDE DEHYDROGENASE-RELATED"/>
    <property type="match status" value="1"/>
</dbReference>
<comment type="similarity">
    <text evidence="1 6">Belongs to the aldehyde dehydrogenase family.</text>
</comment>
<accession>W9WLS0</accession>
<comment type="catalytic activity">
    <reaction evidence="4">
        <text>an aldehyde + NAD(+) + H2O = a carboxylate + NADH + 2 H(+)</text>
        <dbReference type="Rhea" id="RHEA:16185"/>
        <dbReference type="ChEBI" id="CHEBI:15377"/>
        <dbReference type="ChEBI" id="CHEBI:15378"/>
        <dbReference type="ChEBI" id="CHEBI:17478"/>
        <dbReference type="ChEBI" id="CHEBI:29067"/>
        <dbReference type="ChEBI" id="CHEBI:57540"/>
        <dbReference type="ChEBI" id="CHEBI:57945"/>
        <dbReference type="EC" id="1.2.1.3"/>
    </reaction>
</comment>
<dbReference type="InterPro" id="IPR016162">
    <property type="entry name" value="Ald_DH_N"/>
</dbReference>
<evidence type="ECO:0000256" key="5">
    <source>
        <dbReference type="PROSITE-ProRule" id="PRU10007"/>
    </source>
</evidence>
<evidence type="ECO:0000256" key="2">
    <source>
        <dbReference type="ARBA" id="ARBA00023002"/>
    </source>
</evidence>
<dbReference type="SUPFAM" id="SSF53720">
    <property type="entry name" value="ALDH-like"/>
    <property type="match status" value="1"/>
</dbReference>
<evidence type="ECO:0000256" key="1">
    <source>
        <dbReference type="ARBA" id="ARBA00009986"/>
    </source>
</evidence>
<sequence length="322" mass="34340">MAAPLAAGNTVIIKSPDQAPLSCLRLAEILNTTFPPGVISVLSGGAECGKALSVHPLVKKVTLIGSVPTGRAIQQSVAGMLKPTLLELGGKNALVAFPDADPVKVAAGIAQGMNFAWAGQSCGSTSRVFLHKSHHDTILQKVVEIIQRDYRPGVPTDPSTTMGPVISKSAEGRVLSYIEAGKREGARLLIGGQKPDEPQEIRNGFFIEPTIFTNVKPDMTIAREEIFGPVLSVLQWEDVDDVIKQVNSSPLGLTAAIFTRDIGLAHKVARRIDAGFIWINQVGRHFQGVPFGGMKDSGMGREESLSEMLAFTEVKSINVGLN</sequence>
<dbReference type="EMBL" id="AMGX01000024">
    <property type="protein sequence ID" value="EXJ65591.1"/>
    <property type="molecule type" value="Genomic_DNA"/>
</dbReference>
<dbReference type="InterPro" id="IPR029510">
    <property type="entry name" value="Ald_DH_CS_GLU"/>
</dbReference>
<gene>
    <name evidence="8" type="ORF">A1O5_11118</name>
</gene>
<dbReference type="InterPro" id="IPR016163">
    <property type="entry name" value="Ald_DH_C"/>
</dbReference>
<dbReference type="Gene3D" id="3.40.309.10">
    <property type="entry name" value="Aldehyde Dehydrogenase, Chain A, domain 2"/>
    <property type="match status" value="1"/>
</dbReference>
<evidence type="ECO:0000256" key="4">
    <source>
        <dbReference type="ARBA" id="ARBA00049194"/>
    </source>
</evidence>
<dbReference type="GeneID" id="19195808"/>
<dbReference type="STRING" id="1182543.W9WLS0"/>
<dbReference type="Pfam" id="PF00171">
    <property type="entry name" value="Aldedh"/>
    <property type="match status" value="1"/>
</dbReference>
<protein>
    <recommendedName>
        <fullName evidence="3">aldehyde dehydrogenase (NAD(+))</fullName>
        <ecNumber evidence="3">1.2.1.3</ecNumber>
    </recommendedName>
</protein>
<name>W9WLS0_9EURO</name>
<evidence type="ECO:0000256" key="6">
    <source>
        <dbReference type="RuleBase" id="RU003345"/>
    </source>
</evidence>
<dbReference type="FunFam" id="3.40.309.10:FF:000012">
    <property type="entry name" value="Betaine aldehyde dehydrogenase"/>
    <property type="match status" value="1"/>
</dbReference>
<dbReference type="GO" id="GO:0004029">
    <property type="term" value="F:aldehyde dehydrogenase (NAD+) activity"/>
    <property type="evidence" value="ECO:0007669"/>
    <property type="project" value="UniProtKB-EC"/>
</dbReference>
<evidence type="ECO:0000313" key="9">
    <source>
        <dbReference type="Proteomes" id="UP000019471"/>
    </source>
</evidence>
<evidence type="ECO:0000256" key="3">
    <source>
        <dbReference type="ARBA" id="ARBA00024226"/>
    </source>
</evidence>
<keyword evidence="9" id="KW-1185">Reference proteome</keyword>
<dbReference type="eggNOG" id="KOG2450">
    <property type="taxonomic scope" value="Eukaryota"/>
</dbReference>
<comment type="caution">
    <text evidence="8">The sequence shown here is derived from an EMBL/GenBank/DDBJ whole genome shotgun (WGS) entry which is preliminary data.</text>
</comment>
<dbReference type="InterPro" id="IPR015590">
    <property type="entry name" value="Aldehyde_DH_dom"/>
</dbReference>
<dbReference type="Proteomes" id="UP000019471">
    <property type="component" value="Unassembled WGS sequence"/>
</dbReference>
<dbReference type="EC" id="1.2.1.3" evidence="3"/>
<dbReference type="Gene3D" id="3.40.605.10">
    <property type="entry name" value="Aldehyde Dehydrogenase, Chain A, domain 1"/>
    <property type="match status" value="1"/>
</dbReference>
<dbReference type="HOGENOM" id="CLU_005391_0_0_1"/>
<keyword evidence="2 6" id="KW-0560">Oxidoreductase</keyword>
<feature type="domain" description="Aldehyde dehydrogenase" evidence="7">
    <location>
        <begin position="1"/>
        <end position="317"/>
    </location>
</feature>
<proteinExistence type="inferred from homology"/>
<dbReference type="PROSITE" id="PS00687">
    <property type="entry name" value="ALDEHYDE_DEHYDR_GLU"/>
    <property type="match status" value="1"/>
</dbReference>
<dbReference type="OrthoDB" id="310895at2759"/>
<dbReference type="InterPro" id="IPR016161">
    <property type="entry name" value="Ald_DH/histidinol_DH"/>
</dbReference>
<reference evidence="8 9" key="1">
    <citation type="submission" date="2013-03" db="EMBL/GenBank/DDBJ databases">
        <title>The Genome Sequence of Cladophialophora psammophila CBS 110553.</title>
        <authorList>
            <consortium name="The Broad Institute Genomics Platform"/>
            <person name="Cuomo C."/>
            <person name="de Hoog S."/>
            <person name="Gorbushina A."/>
            <person name="Walker B."/>
            <person name="Young S.K."/>
            <person name="Zeng Q."/>
            <person name="Gargeya S."/>
            <person name="Fitzgerald M."/>
            <person name="Haas B."/>
            <person name="Abouelleil A."/>
            <person name="Allen A.W."/>
            <person name="Alvarado L."/>
            <person name="Arachchi H.M."/>
            <person name="Berlin A.M."/>
            <person name="Chapman S.B."/>
            <person name="Gainer-Dewar J."/>
            <person name="Goldberg J."/>
            <person name="Griggs A."/>
            <person name="Gujja S."/>
            <person name="Hansen M."/>
            <person name="Howarth C."/>
            <person name="Imamovic A."/>
            <person name="Ireland A."/>
            <person name="Larimer J."/>
            <person name="McCowan C."/>
            <person name="Murphy C."/>
            <person name="Pearson M."/>
            <person name="Poon T.W."/>
            <person name="Priest M."/>
            <person name="Roberts A."/>
            <person name="Saif S."/>
            <person name="Shea T."/>
            <person name="Sisk P."/>
            <person name="Sykes S."/>
            <person name="Wortman J."/>
            <person name="Nusbaum C."/>
            <person name="Birren B."/>
        </authorList>
    </citation>
    <scope>NUCLEOTIDE SEQUENCE [LARGE SCALE GENOMIC DNA]</scope>
    <source>
        <strain evidence="8 9">CBS 110553</strain>
    </source>
</reference>
<evidence type="ECO:0000313" key="8">
    <source>
        <dbReference type="EMBL" id="EXJ65591.1"/>
    </source>
</evidence>
<dbReference type="AlphaFoldDB" id="W9WLS0"/>
<organism evidence="8 9">
    <name type="scientific">Cladophialophora psammophila CBS 110553</name>
    <dbReference type="NCBI Taxonomy" id="1182543"/>
    <lineage>
        <taxon>Eukaryota</taxon>
        <taxon>Fungi</taxon>
        <taxon>Dikarya</taxon>
        <taxon>Ascomycota</taxon>
        <taxon>Pezizomycotina</taxon>
        <taxon>Eurotiomycetes</taxon>
        <taxon>Chaetothyriomycetidae</taxon>
        <taxon>Chaetothyriales</taxon>
        <taxon>Herpotrichiellaceae</taxon>
        <taxon>Cladophialophora</taxon>
    </lineage>
</organism>
<evidence type="ECO:0000259" key="7">
    <source>
        <dbReference type="Pfam" id="PF00171"/>
    </source>
</evidence>
<feature type="active site" evidence="5">
    <location>
        <position position="87"/>
    </location>
</feature>